<dbReference type="PANTHER" id="PTHR43482:SF1">
    <property type="entry name" value="PROTEIN AST1-RELATED"/>
    <property type="match status" value="1"/>
</dbReference>
<organism evidence="2 3">
    <name type="scientific">Actinomycetospora aurantiaca</name>
    <dbReference type="NCBI Taxonomy" id="3129233"/>
    <lineage>
        <taxon>Bacteria</taxon>
        <taxon>Bacillati</taxon>
        <taxon>Actinomycetota</taxon>
        <taxon>Actinomycetes</taxon>
        <taxon>Pseudonocardiales</taxon>
        <taxon>Pseudonocardiaceae</taxon>
        <taxon>Actinomycetospora</taxon>
    </lineage>
</organism>
<dbReference type="InterPro" id="IPR013154">
    <property type="entry name" value="ADH-like_N"/>
</dbReference>
<dbReference type="InterPro" id="IPR036291">
    <property type="entry name" value="NAD(P)-bd_dom_sf"/>
</dbReference>
<dbReference type="SMART" id="SM00829">
    <property type="entry name" value="PKS_ER"/>
    <property type="match status" value="1"/>
</dbReference>
<evidence type="ECO:0000313" key="2">
    <source>
        <dbReference type="EMBL" id="MEJ2869317.1"/>
    </source>
</evidence>
<dbReference type="SUPFAM" id="SSF50129">
    <property type="entry name" value="GroES-like"/>
    <property type="match status" value="1"/>
</dbReference>
<protein>
    <submittedName>
        <fullName evidence="2">NADP-dependent oxidoreductase</fullName>
        <ecNumber evidence="2">1.-.-.-</ecNumber>
    </submittedName>
</protein>
<dbReference type="RefSeq" id="WP_337695890.1">
    <property type="nucleotide sequence ID" value="NZ_JBBEGN010000007.1"/>
</dbReference>
<dbReference type="SUPFAM" id="SSF51735">
    <property type="entry name" value="NAD(P)-binding Rossmann-fold domains"/>
    <property type="match status" value="1"/>
</dbReference>
<dbReference type="InterPro" id="IPR011032">
    <property type="entry name" value="GroES-like_sf"/>
</dbReference>
<dbReference type="GO" id="GO:0016491">
    <property type="term" value="F:oxidoreductase activity"/>
    <property type="evidence" value="ECO:0007669"/>
    <property type="project" value="UniProtKB-KW"/>
</dbReference>
<feature type="domain" description="Enoyl reductase (ER)" evidence="1">
    <location>
        <begin position="10"/>
        <end position="298"/>
    </location>
</feature>
<name>A0ABU8MRT9_9PSEU</name>
<keyword evidence="2" id="KW-0560">Oxidoreductase</keyword>
<dbReference type="Gene3D" id="3.40.50.720">
    <property type="entry name" value="NAD(P)-binding Rossmann-like Domain"/>
    <property type="match status" value="1"/>
</dbReference>
<dbReference type="EC" id="1.-.-.-" evidence="2"/>
<dbReference type="Proteomes" id="UP001385809">
    <property type="component" value="Unassembled WGS sequence"/>
</dbReference>
<sequence length="307" mass="30896">MRGYGFVAVGGPEQQAFLEVDEPTPGPGELLVAVRAAGVNPGDWKVRDGSYGAVGPAVLGREVAGTVLALGSDVTGFAVDDEVFGGCPDMQGGWARRARVTAGFAAHRPNGVSPEEAAALPVAAGTAWDALNQLDLPPGSLLLVNGGGGGVGIPIIQLAVARGLRVVTTASPGKHALLAGFGATPVAYGDGVLDRLREVAPDGVDGVFDLVGADPLRSVATLLTDPTKLISVADYGLSVELGGQQIVRDRSAAVLDRLAALVADGSLDPHVTDVRPLDDAQAALALVEGGHATGKVVLTIPSSASDT</sequence>
<dbReference type="Gene3D" id="3.90.180.10">
    <property type="entry name" value="Medium-chain alcohol dehydrogenases, catalytic domain"/>
    <property type="match status" value="1"/>
</dbReference>
<gene>
    <name evidence="2" type="ORF">WCD74_16190</name>
</gene>
<evidence type="ECO:0000259" key="1">
    <source>
        <dbReference type="SMART" id="SM00829"/>
    </source>
</evidence>
<keyword evidence="3" id="KW-1185">Reference proteome</keyword>
<evidence type="ECO:0000313" key="3">
    <source>
        <dbReference type="Proteomes" id="UP001385809"/>
    </source>
</evidence>
<dbReference type="PANTHER" id="PTHR43482">
    <property type="entry name" value="PROTEIN AST1-RELATED"/>
    <property type="match status" value="1"/>
</dbReference>
<dbReference type="CDD" id="cd05289">
    <property type="entry name" value="MDR_like_2"/>
    <property type="match status" value="1"/>
</dbReference>
<dbReference type="InterPro" id="IPR052585">
    <property type="entry name" value="Lipid_raft_assoc_Zn_ADH"/>
</dbReference>
<reference evidence="2 3" key="1">
    <citation type="submission" date="2024-03" db="EMBL/GenBank/DDBJ databases">
        <title>Actinomycetospora sp. OC33-EN08, a novel actinomycete isolated from wild orchid (Aerides multiflora).</title>
        <authorList>
            <person name="Suriyachadkun C."/>
        </authorList>
    </citation>
    <scope>NUCLEOTIDE SEQUENCE [LARGE SCALE GENOMIC DNA]</scope>
    <source>
        <strain evidence="2 3">OC33-EN08</strain>
    </source>
</reference>
<dbReference type="EMBL" id="JBBEGN010000007">
    <property type="protein sequence ID" value="MEJ2869317.1"/>
    <property type="molecule type" value="Genomic_DNA"/>
</dbReference>
<dbReference type="InterPro" id="IPR020843">
    <property type="entry name" value="ER"/>
</dbReference>
<proteinExistence type="predicted"/>
<accession>A0ABU8MRT9</accession>
<comment type="caution">
    <text evidence="2">The sequence shown here is derived from an EMBL/GenBank/DDBJ whole genome shotgun (WGS) entry which is preliminary data.</text>
</comment>
<dbReference type="Pfam" id="PF08240">
    <property type="entry name" value="ADH_N"/>
    <property type="match status" value="1"/>
</dbReference>
<dbReference type="Pfam" id="PF13602">
    <property type="entry name" value="ADH_zinc_N_2"/>
    <property type="match status" value="1"/>
</dbReference>